<reference evidence="2 3" key="1">
    <citation type="submission" date="2023-07" db="EMBL/GenBank/DDBJ databases">
        <title>Comparative genomics of wheat-associated soil bacteria to identify genetic determinants of phenazine resistance.</title>
        <authorList>
            <person name="Mouncey N."/>
        </authorList>
    </citation>
    <scope>NUCLEOTIDE SEQUENCE [LARGE SCALE GENOMIC DNA]</scope>
    <source>
        <strain evidence="2 3">B2I6</strain>
    </source>
</reference>
<keyword evidence="3" id="KW-1185">Reference proteome</keyword>
<feature type="region of interest" description="Disordered" evidence="1">
    <location>
        <begin position="259"/>
        <end position="332"/>
    </location>
</feature>
<sequence>MKGRTSAPPGSASAAPLKKRMRTMRNLEQRIADNIRAWKNDQRIRKPHELDGRPVDVKGIITELTHPTPIDSSMPNSVAPPIEMARAVKDFAQYTTELAAAVSSKIHKAVDMQASHWLQENKKIFDAEYIDKKISRLHGAAGHAPEETVISVIEGVSDAQNTMDTAMSTLQVVTETARSNVVKQAEIFHKRHEDGVSRLKHCNLEAMGDLRENAESFMTVLHEETRTLLSARAEMDNTLNGVSRKLNGLLSQVKRFVPRVRPRPAEGTARSEKMPSNRPPRPVIARDFYVPKAAAMTVPGTDRDRDSGRAAHAGRNDTSRSPVPSAAARPHR</sequence>
<feature type="compositionally biased region" description="Basic and acidic residues" evidence="1">
    <location>
        <begin position="301"/>
        <end position="318"/>
    </location>
</feature>
<dbReference type="Proteomes" id="UP001230654">
    <property type="component" value="Unassembled WGS sequence"/>
</dbReference>
<name>A0ABU0NGC6_STRRH</name>
<evidence type="ECO:0000256" key="1">
    <source>
        <dbReference type="SAM" id="MobiDB-lite"/>
    </source>
</evidence>
<evidence type="ECO:0000313" key="3">
    <source>
        <dbReference type="Proteomes" id="UP001230654"/>
    </source>
</evidence>
<accession>A0ABU0NGC6</accession>
<organism evidence="2 3">
    <name type="scientific">Streptomyces rishiriensis</name>
    <dbReference type="NCBI Taxonomy" id="68264"/>
    <lineage>
        <taxon>Bacteria</taxon>
        <taxon>Bacillati</taxon>
        <taxon>Actinomycetota</taxon>
        <taxon>Actinomycetes</taxon>
        <taxon>Kitasatosporales</taxon>
        <taxon>Streptomycetaceae</taxon>
        <taxon>Streptomyces</taxon>
    </lineage>
</organism>
<evidence type="ECO:0000313" key="2">
    <source>
        <dbReference type="EMBL" id="MDQ0578161.1"/>
    </source>
</evidence>
<protein>
    <submittedName>
        <fullName evidence="2">Uncharacterized protein YoxC</fullName>
    </submittedName>
</protein>
<dbReference type="EMBL" id="JAUSWV010000001">
    <property type="protein sequence ID" value="MDQ0578161.1"/>
    <property type="molecule type" value="Genomic_DNA"/>
</dbReference>
<proteinExistence type="predicted"/>
<comment type="caution">
    <text evidence="2">The sequence shown here is derived from an EMBL/GenBank/DDBJ whole genome shotgun (WGS) entry which is preliminary data.</text>
</comment>
<gene>
    <name evidence="2" type="ORF">QF030_000339</name>
</gene>